<dbReference type="Pfam" id="PF01134">
    <property type="entry name" value="GIDA"/>
    <property type="match status" value="1"/>
</dbReference>
<comment type="function">
    <text evidence="11">Catalyzes the folate-dependent formation of 5-methyl-uridine at position 54 (M-5-U54) in all tRNAs.</text>
</comment>
<evidence type="ECO:0000259" key="12">
    <source>
        <dbReference type="Pfam" id="PF01134"/>
    </source>
</evidence>
<evidence type="ECO:0000313" key="13">
    <source>
        <dbReference type="EMBL" id="MDV3456700.1"/>
    </source>
</evidence>
<feature type="binding site" evidence="11">
    <location>
        <begin position="9"/>
        <end position="14"/>
    </location>
    <ligand>
        <name>FAD</name>
        <dbReference type="ChEBI" id="CHEBI:57692"/>
    </ligand>
</feature>
<dbReference type="NCBIfam" id="NF003739">
    <property type="entry name" value="PRK05335.1"/>
    <property type="match status" value="1"/>
</dbReference>
<dbReference type="SUPFAM" id="SSF51905">
    <property type="entry name" value="FAD/NAD(P)-binding domain"/>
    <property type="match status" value="1"/>
</dbReference>
<evidence type="ECO:0000256" key="2">
    <source>
        <dbReference type="ARBA" id="ARBA00003717"/>
    </source>
</evidence>
<feature type="domain" description="MnmG N-terminal" evidence="12">
    <location>
        <begin position="4"/>
        <end position="369"/>
    </location>
</feature>
<keyword evidence="14" id="KW-1185">Reference proteome</keyword>
<protein>
    <recommendedName>
        <fullName evidence="11">Methylenetetrahydrofolate--tRNA-(uracil-5-)-methyltransferase TrmFO</fullName>
        <ecNumber evidence="11">2.1.1.74</ecNumber>
    </recommendedName>
    <alternativeName>
        <fullName evidence="11">Folate-dependent tRNA (uracil-5-)-methyltransferase</fullName>
    </alternativeName>
    <alternativeName>
        <fullName evidence="11">Folate-dependent tRNA(M-5-U54)-methyltransferase</fullName>
    </alternativeName>
</protein>
<dbReference type="RefSeq" id="WP_317225873.1">
    <property type="nucleotide sequence ID" value="NZ_JAWJEJ010000001.1"/>
</dbReference>
<evidence type="ECO:0000256" key="1">
    <source>
        <dbReference type="ARBA" id="ARBA00001974"/>
    </source>
</evidence>
<comment type="catalytic activity">
    <reaction evidence="11">
        <text>uridine(54) in tRNA + (6R)-5,10-methylene-5,6,7,8-tetrahydrofolate + NADH + H(+) = 5-methyluridine(54) in tRNA + (6S)-5,6,7,8-tetrahydrofolate + NAD(+)</text>
        <dbReference type="Rhea" id="RHEA:16873"/>
        <dbReference type="Rhea" id="RHEA-COMP:10167"/>
        <dbReference type="Rhea" id="RHEA-COMP:10193"/>
        <dbReference type="ChEBI" id="CHEBI:15378"/>
        <dbReference type="ChEBI" id="CHEBI:15636"/>
        <dbReference type="ChEBI" id="CHEBI:57453"/>
        <dbReference type="ChEBI" id="CHEBI:57540"/>
        <dbReference type="ChEBI" id="CHEBI:57945"/>
        <dbReference type="ChEBI" id="CHEBI:65315"/>
        <dbReference type="ChEBI" id="CHEBI:74447"/>
        <dbReference type="EC" id="2.1.1.74"/>
    </reaction>
</comment>
<keyword evidence="7 11" id="KW-0819">tRNA processing</keyword>
<dbReference type="InterPro" id="IPR020595">
    <property type="entry name" value="MnmG-rel_CS"/>
</dbReference>
<comment type="subcellular location">
    <subcellularLocation>
        <location evidence="11">Cytoplasm</location>
    </subcellularLocation>
</comment>
<dbReference type="InterPro" id="IPR002218">
    <property type="entry name" value="MnmG-rel"/>
</dbReference>
<evidence type="ECO:0000256" key="10">
    <source>
        <dbReference type="ARBA" id="ARBA00023027"/>
    </source>
</evidence>
<evidence type="ECO:0000256" key="9">
    <source>
        <dbReference type="ARBA" id="ARBA00022857"/>
    </source>
</evidence>
<dbReference type="PROSITE" id="PS01281">
    <property type="entry name" value="GIDA_2"/>
    <property type="match status" value="1"/>
</dbReference>
<comment type="similarity">
    <text evidence="11">Belongs to the MnmG family. TrmFO subfamily.</text>
</comment>
<comment type="function">
    <text evidence="2">NAD-binding protein involved in the addition of a carboxymethylaminomethyl (cmnm) group at the wobble position (U34) of certain tRNAs, forming tRNA-cmnm(5)s(2)U34.</text>
</comment>
<keyword evidence="10 11" id="KW-0520">NAD</keyword>
<dbReference type="InterPro" id="IPR040131">
    <property type="entry name" value="MnmG_N"/>
</dbReference>
<comment type="caution">
    <text evidence="13">The sequence shown here is derived from an EMBL/GenBank/DDBJ whole genome shotgun (WGS) entry which is preliminary data.</text>
</comment>
<dbReference type="Gene3D" id="3.50.50.60">
    <property type="entry name" value="FAD/NAD(P)-binding domain"/>
    <property type="match status" value="2"/>
</dbReference>
<proteinExistence type="inferred from homology"/>
<evidence type="ECO:0000256" key="8">
    <source>
        <dbReference type="ARBA" id="ARBA00022827"/>
    </source>
</evidence>
<dbReference type="HAMAP" id="MF_01037">
    <property type="entry name" value="TrmFO"/>
    <property type="match status" value="1"/>
</dbReference>
<dbReference type="PANTHER" id="PTHR11806">
    <property type="entry name" value="GLUCOSE INHIBITED DIVISION PROTEIN A"/>
    <property type="match status" value="1"/>
</dbReference>
<organism evidence="13 14">
    <name type="scientific">Sphingomonas agrestis</name>
    <dbReference type="NCBI Taxonomy" id="3080540"/>
    <lineage>
        <taxon>Bacteria</taxon>
        <taxon>Pseudomonadati</taxon>
        <taxon>Pseudomonadota</taxon>
        <taxon>Alphaproteobacteria</taxon>
        <taxon>Sphingomonadales</taxon>
        <taxon>Sphingomonadaceae</taxon>
        <taxon>Sphingomonas</taxon>
    </lineage>
</organism>
<sequence>MTHDIHIIGGGLAGSEAAWQLAQAGHKVKLSEMRGSGEKTPAHHTDHLAELVCSNSFRSDDAERNAVGLLHQEMRDLGSLILSQGDIHKVPAGSALAVDRDGFSAGVTAALEAHPNITIVRERVDQLPSEGLTIVATGPLTAPGLAERIGTATGKEALAFFDAIAPIVHFESIDFETAWYQSRWNKGEGKDYINCPMSKEQYLAFHAGLLAGEKTEFREWEDVPYFEGCMPIEVMAERGVDTLRYGPMKGVGLDDPRTGRWPYAVVQLRQDNASGTLWNLVGFQTKLKYAAQVELFRTIPGLENAEFARLGGLHRNTFIKSPELLDSTLRLKARPNIRFAGQITGCEGYIESAAIGLLAGRFAAAELTGTTLPAPPRETALGALLAHITGEAEVETYQPMNVNFGLFPPIEGRTKKADRKLMYTSRAREAFRGWAPA</sequence>
<name>A0ABU3Y5J9_9SPHN</name>
<keyword evidence="4 11" id="KW-0489">Methyltransferase</keyword>
<keyword evidence="8 11" id="KW-0274">FAD</keyword>
<keyword evidence="5 11" id="KW-0285">Flavoprotein</keyword>
<reference evidence="13 14" key="1">
    <citation type="submission" date="2023-10" db="EMBL/GenBank/DDBJ databases">
        <title>Sphingomonas sp. HF-S4 16S ribosomal RNA gene Genome sequencing and assembly.</title>
        <authorList>
            <person name="Lee H."/>
        </authorList>
    </citation>
    <scope>NUCLEOTIDE SEQUENCE [LARGE SCALE GENOMIC DNA]</scope>
    <source>
        <strain evidence="13 14">HF-S4</strain>
    </source>
</reference>
<evidence type="ECO:0000256" key="11">
    <source>
        <dbReference type="HAMAP-Rule" id="MF_01037"/>
    </source>
</evidence>
<evidence type="ECO:0000256" key="3">
    <source>
        <dbReference type="ARBA" id="ARBA00022490"/>
    </source>
</evidence>
<keyword evidence="9 11" id="KW-0521">NADP</keyword>
<keyword evidence="3 11" id="KW-0963">Cytoplasm</keyword>
<evidence type="ECO:0000256" key="5">
    <source>
        <dbReference type="ARBA" id="ARBA00022630"/>
    </source>
</evidence>
<dbReference type="InterPro" id="IPR004417">
    <property type="entry name" value="TrmFO"/>
</dbReference>
<evidence type="ECO:0000256" key="6">
    <source>
        <dbReference type="ARBA" id="ARBA00022679"/>
    </source>
</evidence>
<comment type="catalytic activity">
    <reaction evidence="11">
        <text>uridine(54) in tRNA + (6R)-5,10-methylene-5,6,7,8-tetrahydrofolate + NADPH + H(+) = 5-methyluridine(54) in tRNA + (6S)-5,6,7,8-tetrahydrofolate + NADP(+)</text>
        <dbReference type="Rhea" id="RHEA:62372"/>
        <dbReference type="Rhea" id="RHEA-COMP:10167"/>
        <dbReference type="Rhea" id="RHEA-COMP:10193"/>
        <dbReference type="ChEBI" id="CHEBI:15378"/>
        <dbReference type="ChEBI" id="CHEBI:15636"/>
        <dbReference type="ChEBI" id="CHEBI:57453"/>
        <dbReference type="ChEBI" id="CHEBI:57783"/>
        <dbReference type="ChEBI" id="CHEBI:58349"/>
        <dbReference type="ChEBI" id="CHEBI:65315"/>
        <dbReference type="ChEBI" id="CHEBI:74447"/>
        <dbReference type="EC" id="2.1.1.74"/>
    </reaction>
</comment>
<dbReference type="Proteomes" id="UP001273531">
    <property type="component" value="Unassembled WGS sequence"/>
</dbReference>
<evidence type="ECO:0000313" key="14">
    <source>
        <dbReference type="Proteomes" id="UP001273531"/>
    </source>
</evidence>
<evidence type="ECO:0000256" key="4">
    <source>
        <dbReference type="ARBA" id="ARBA00022603"/>
    </source>
</evidence>
<dbReference type="NCBIfam" id="TIGR00137">
    <property type="entry name" value="gid_trmFO"/>
    <property type="match status" value="1"/>
</dbReference>
<dbReference type="PANTHER" id="PTHR11806:SF2">
    <property type="entry name" value="METHYLENETETRAHYDROFOLATE--TRNA-(URACIL-5-)-METHYLTRANSFERASE TRMFO"/>
    <property type="match status" value="1"/>
</dbReference>
<gene>
    <name evidence="11 13" type="primary">trmFO</name>
    <name evidence="13" type="ORF">RZN05_06865</name>
</gene>
<dbReference type="EMBL" id="JAWJEJ010000001">
    <property type="protein sequence ID" value="MDV3456700.1"/>
    <property type="molecule type" value="Genomic_DNA"/>
</dbReference>
<dbReference type="EC" id="2.1.1.74" evidence="11"/>
<dbReference type="InterPro" id="IPR036188">
    <property type="entry name" value="FAD/NAD-bd_sf"/>
</dbReference>
<accession>A0ABU3Y5J9</accession>
<keyword evidence="6 11" id="KW-0808">Transferase</keyword>
<comment type="cofactor">
    <cofactor evidence="1 11">
        <name>FAD</name>
        <dbReference type="ChEBI" id="CHEBI:57692"/>
    </cofactor>
</comment>
<evidence type="ECO:0000256" key="7">
    <source>
        <dbReference type="ARBA" id="ARBA00022694"/>
    </source>
</evidence>